<reference evidence="1 3" key="1">
    <citation type="journal article" date="2014" name="BMC Genomics">
        <title>Genome sequence of Anopheles sinensis provides insight into genetics basis of mosquito competence for malaria parasites.</title>
        <authorList>
            <person name="Zhou D."/>
            <person name="Zhang D."/>
            <person name="Ding G."/>
            <person name="Shi L."/>
            <person name="Hou Q."/>
            <person name="Ye Y."/>
            <person name="Xu Y."/>
            <person name="Zhou H."/>
            <person name="Xiong C."/>
            <person name="Li S."/>
            <person name="Yu J."/>
            <person name="Hong S."/>
            <person name="Yu X."/>
            <person name="Zou P."/>
            <person name="Chen C."/>
            <person name="Chang X."/>
            <person name="Wang W."/>
            <person name="Lv Y."/>
            <person name="Sun Y."/>
            <person name="Ma L."/>
            <person name="Shen B."/>
            <person name="Zhu C."/>
        </authorList>
    </citation>
    <scope>NUCLEOTIDE SEQUENCE [LARGE SCALE GENOMIC DNA]</scope>
</reference>
<sequence length="89" mass="9941">MVGSWTAGNTSLLRALPAARKTAVLALARTRYPFNERALHVHGAGRCRWRSFIASHSRPLIFWLRVLEAGDGRGEIRALDNDLEWSGNV</sequence>
<dbReference type="EnsemblMetazoa" id="ASIC009683-RA">
    <property type="protein sequence ID" value="ASIC009683-PA"/>
    <property type="gene ID" value="ASIC009683"/>
</dbReference>
<protein>
    <submittedName>
        <fullName evidence="1 2">Uncharacterized protein</fullName>
    </submittedName>
</protein>
<keyword evidence="3" id="KW-1185">Reference proteome</keyword>
<dbReference type="EMBL" id="KE525157">
    <property type="protein sequence ID" value="KFB41842.1"/>
    <property type="molecule type" value="Genomic_DNA"/>
</dbReference>
<dbReference type="AlphaFoldDB" id="A0A084VV48"/>
<organism evidence="1">
    <name type="scientific">Anopheles sinensis</name>
    <name type="common">Mosquito</name>
    <dbReference type="NCBI Taxonomy" id="74873"/>
    <lineage>
        <taxon>Eukaryota</taxon>
        <taxon>Metazoa</taxon>
        <taxon>Ecdysozoa</taxon>
        <taxon>Arthropoda</taxon>
        <taxon>Hexapoda</taxon>
        <taxon>Insecta</taxon>
        <taxon>Pterygota</taxon>
        <taxon>Neoptera</taxon>
        <taxon>Endopterygota</taxon>
        <taxon>Diptera</taxon>
        <taxon>Nematocera</taxon>
        <taxon>Culicoidea</taxon>
        <taxon>Culicidae</taxon>
        <taxon>Anophelinae</taxon>
        <taxon>Anopheles</taxon>
    </lineage>
</organism>
<evidence type="ECO:0000313" key="3">
    <source>
        <dbReference type="Proteomes" id="UP000030765"/>
    </source>
</evidence>
<evidence type="ECO:0000313" key="2">
    <source>
        <dbReference type="EnsemblMetazoa" id="ASIC009683-PA"/>
    </source>
</evidence>
<dbReference type="EMBL" id="ATLV01017150">
    <property type="status" value="NOT_ANNOTATED_CDS"/>
    <property type="molecule type" value="Genomic_DNA"/>
</dbReference>
<dbReference type="Proteomes" id="UP000030765">
    <property type="component" value="Unassembled WGS sequence"/>
</dbReference>
<reference evidence="2" key="2">
    <citation type="submission" date="2020-05" db="UniProtKB">
        <authorList>
            <consortium name="EnsemblMetazoa"/>
        </authorList>
    </citation>
    <scope>IDENTIFICATION</scope>
</reference>
<accession>A0A084VV48</accession>
<name>A0A084VV48_ANOSI</name>
<dbReference type="VEuPathDB" id="VectorBase:ASIC009683"/>
<proteinExistence type="predicted"/>
<gene>
    <name evidence="1" type="ORF">ZHAS_00009683</name>
</gene>
<evidence type="ECO:0000313" key="1">
    <source>
        <dbReference type="EMBL" id="KFB41842.1"/>
    </source>
</evidence>